<dbReference type="GO" id="GO:0005783">
    <property type="term" value="C:endoplasmic reticulum"/>
    <property type="evidence" value="ECO:0007669"/>
    <property type="project" value="TreeGrafter"/>
</dbReference>
<comment type="pathway">
    <text evidence="2">Protein modification; protein glycosylation.</text>
</comment>
<evidence type="ECO:0000256" key="10">
    <source>
        <dbReference type="ARBA" id="ARBA00048605"/>
    </source>
</evidence>
<keyword evidence="8 14" id="KW-0326">Glycosidase</keyword>
<accession>A0A0B1NYY2</accession>
<dbReference type="OMA" id="PESFGWD"/>
<evidence type="ECO:0000256" key="1">
    <source>
        <dbReference type="ARBA" id="ARBA00001913"/>
    </source>
</evidence>
<feature type="binding site" evidence="12">
    <location>
        <position position="507"/>
    </location>
    <ligand>
        <name>Ca(2+)</name>
        <dbReference type="ChEBI" id="CHEBI:29108"/>
    </ligand>
</feature>
<organism evidence="16 17">
    <name type="scientific">Uncinula necator</name>
    <name type="common">Grape powdery mildew</name>
    <dbReference type="NCBI Taxonomy" id="52586"/>
    <lineage>
        <taxon>Eukaryota</taxon>
        <taxon>Fungi</taxon>
        <taxon>Dikarya</taxon>
        <taxon>Ascomycota</taxon>
        <taxon>Pezizomycotina</taxon>
        <taxon>Leotiomycetes</taxon>
        <taxon>Erysiphales</taxon>
        <taxon>Erysiphaceae</taxon>
        <taxon>Erysiphe</taxon>
    </lineage>
</organism>
<dbReference type="InterPro" id="IPR001382">
    <property type="entry name" value="Glyco_hydro_47"/>
</dbReference>
<dbReference type="PANTHER" id="PTHR11742">
    <property type="entry name" value="MANNOSYL-OLIGOSACCHARIDE ALPHA-1,2-MANNOSIDASE-RELATED"/>
    <property type="match status" value="1"/>
</dbReference>
<proteinExistence type="inferred from homology"/>
<keyword evidence="17" id="KW-1185">Reference proteome</keyword>
<evidence type="ECO:0000256" key="5">
    <source>
        <dbReference type="ARBA" id="ARBA00022801"/>
    </source>
</evidence>
<evidence type="ECO:0000256" key="11">
    <source>
        <dbReference type="PIRSR" id="PIRSR601382-1"/>
    </source>
</evidence>
<reference evidence="16 17" key="1">
    <citation type="journal article" date="2014" name="BMC Genomics">
        <title>Adaptive genomic structural variation in the grape powdery mildew pathogen, Erysiphe necator.</title>
        <authorList>
            <person name="Jones L."/>
            <person name="Riaz S."/>
            <person name="Morales-Cruz A."/>
            <person name="Amrine K.C."/>
            <person name="McGuire B."/>
            <person name="Gubler W.D."/>
            <person name="Walker M.A."/>
            <person name="Cantu D."/>
        </authorList>
    </citation>
    <scope>NUCLEOTIDE SEQUENCE [LARGE SCALE GENOMIC DNA]</scope>
    <source>
        <strain evidence="17">c</strain>
    </source>
</reference>
<evidence type="ECO:0000256" key="14">
    <source>
        <dbReference type="RuleBase" id="RU361193"/>
    </source>
</evidence>
<sequence length="519" mass="57750">MTYVPFLFALLFASIVSAKLPIVNLYPRQADVSQGQQRADAVREAFRFAWNGYTQYAFPNDELLPVSNGFANSRNAWGASAVDGLSTALVMKIPEVVDQVLDFIPTINFDKTNTEVSLFETTIRYLGGLLSAYDLLSGPLSDLGSNQTAVDLILKQATRLADNLAFAFDTPSGIPVNDLNFKNRTTDKSTTNGIARVGSLVLEWTRLSDLTGDQRYATLSQKGQSYLLSPKPATSEPWPGLVGSVLNVETGEFLNAEGGWVGGSDSFYEYLIKMYAYDTSRFSSYRDRWVLAADSTIAHLASHPSSRPEITFLAYYNGNQIDYESQHLACFDGGNFIFGGLVLNEQKYVDFGLELVNSCHETYTQTLTGIGPEIFRWVIDDKNNTNNPQIPVDQAGFYAKAGFYITESAYNLRPEVIESFYYAYRATGDQKYQDWAWNAFKAINATCRTSSGFALLKDVNAPNGGGFGDFQESFFFAEVLKYSYLIHAPEEEWQVEFGGVNQWVYNTEAHPFRVAGPPI</sequence>
<comment type="similarity">
    <text evidence="3 14">Belongs to the glycosyl hydrolase 47 family.</text>
</comment>
<feature type="active site" evidence="11">
    <location>
        <position position="265"/>
    </location>
</feature>
<dbReference type="HOGENOM" id="CLU_003818_0_2_1"/>
<comment type="catalytic activity">
    <reaction evidence="9">
        <text>N(4)-(alpha-D-Man-(1-&gt;2)-alpha-D-Man-(1-&gt;2)-alpha-D-Man-(1-&gt;3)-[alpha-D-Man-(1-&gt;3)-[alpha-D-Man-(1-&gt;2)-alpha-D-Man-(1-&gt;6)]-alpha-D-Man-(1-&gt;6)]-beta-D-Man-(1-&gt;4)-beta-D-GlcNAc-(1-&gt;4)-beta-D-GlcNAc)-L-asparaginyl-[protein] (N-glucan mannose isomer 8A1,2,3B1,3) + 3 H2O = N(4)-(alpha-D-Man-(1-&gt;3)-[alpha-D-Man-(1-&gt;3)-[alpha-D-Man-(1-&gt;6)]-alpha-D-Man-(1-&gt;6)]-beta-D-Man-(1-&gt;4)-beta-D-GlcNAc-(1-&gt;4)-beta-D-GlcNAc)-L-asparaginyl-[protein] (N-glucan mannose isomer 5A1,2) + 3 beta-D-mannose</text>
        <dbReference type="Rhea" id="RHEA:56028"/>
        <dbReference type="Rhea" id="RHEA-COMP:14358"/>
        <dbReference type="Rhea" id="RHEA-COMP:14367"/>
        <dbReference type="ChEBI" id="CHEBI:15377"/>
        <dbReference type="ChEBI" id="CHEBI:28563"/>
        <dbReference type="ChEBI" id="CHEBI:59087"/>
        <dbReference type="ChEBI" id="CHEBI:60628"/>
        <dbReference type="EC" id="3.2.1.113"/>
    </reaction>
</comment>
<dbReference type="GO" id="GO:0005509">
    <property type="term" value="F:calcium ion binding"/>
    <property type="evidence" value="ECO:0007669"/>
    <property type="project" value="InterPro"/>
</dbReference>
<name>A0A0B1NYY2_UNCNE</name>
<dbReference type="PANTHER" id="PTHR11742:SF101">
    <property type="entry name" value="MANNOSYL-OLIGOSACCHARIDE ALPHA-1,2-MANNOSIDASE 1B"/>
    <property type="match status" value="1"/>
</dbReference>
<dbReference type="Pfam" id="PF01532">
    <property type="entry name" value="Glyco_hydro_47"/>
    <property type="match status" value="1"/>
</dbReference>
<evidence type="ECO:0000256" key="12">
    <source>
        <dbReference type="PIRSR" id="PIRSR601382-2"/>
    </source>
</evidence>
<dbReference type="InterPro" id="IPR036026">
    <property type="entry name" value="Seven-hairpin_glycosidases"/>
</dbReference>
<dbReference type="InterPro" id="IPR012341">
    <property type="entry name" value="6hp_glycosidase-like_sf"/>
</dbReference>
<comment type="caution">
    <text evidence="16">The sequence shown here is derived from an EMBL/GenBank/DDBJ whole genome shotgun (WGS) entry which is preliminary data.</text>
</comment>
<keyword evidence="7" id="KW-0325">Glycoprotein</keyword>
<feature type="active site" description="Proton donor" evidence="11">
    <location>
        <position position="373"/>
    </location>
</feature>
<dbReference type="UniPathway" id="UPA00378"/>
<dbReference type="EMBL" id="JNVN01004698">
    <property type="protein sequence ID" value="KHJ30235.1"/>
    <property type="molecule type" value="Genomic_DNA"/>
</dbReference>
<evidence type="ECO:0000256" key="8">
    <source>
        <dbReference type="ARBA" id="ARBA00023295"/>
    </source>
</evidence>
<evidence type="ECO:0000313" key="16">
    <source>
        <dbReference type="EMBL" id="KHJ30235.1"/>
    </source>
</evidence>
<dbReference type="InterPro" id="IPR050749">
    <property type="entry name" value="Glycosyl_Hydrolase_47"/>
</dbReference>
<dbReference type="GO" id="GO:0005975">
    <property type="term" value="P:carbohydrate metabolic process"/>
    <property type="evidence" value="ECO:0007669"/>
    <property type="project" value="InterPro"/>
</dbReference>
<keyword evidence="12" id="KW-0106">Calcium</keyword>
<comment type="cofactor">
    <cofactor evidence="1 12">
        <name>Ca(2+)</name>
        <dbReference type="ChEBI" id="CHEBI:29108"/>
    </cofactor>
</comment>
<evidence type="ECO:0000256" key="6">
    <source>
        <dbReference type="ARBA" id="ARBA00023157"/>
    </source>
</evidence>
<evidence type="ECO:0000256" key="7">
    <source>
        <dbReference type="ARBA" id="ARBA00023180"/>
    </source>
</evidence>
<dbReference type="Proteomes" id="UP000030854">
    <property type="component" value="Unassembled WGS sequence"/>
</dbReference>
<comment type="catalytic activity">
    <reaction evidence="10">
        <text>N(4)-(alpha-D-Man-(1-&gt;2)-alpha-D-Man-(1-&gt;2)-alpha-D-Man-(1-&gt;3)-[alpha-D-Man-(1-&gt;2)-alpha-D-Man-(1-&gt;3)-[alpha-D-Man-(1-&gt;2)-alpha-D-Man-(1-&gt;6)]-alpha-D-Man-(1-&gt;6)]-beta-D-Man-(1-&gt;4)-beta-D-GlcNAc-(1-&gt;4)-beta-D-GlcNAc)-L-asparaginyl-[protein] (N-glucan mannose isomer 9A1,2,3B1,2,3) + 4 H2O = N(4)-(alpha-D-Man-(1-&gt;3)-[alpha-D-Man-(1-&gt;3)-[alpha-D-Man-(1-&gt;6)]-alpha-D-Man-(1-&gt;6)]-beta-D-Man-(1-&gt;4)-beta-D-GlcNAc-(1-&gt;4)-beta-D-GlcNAc)-L-asparaginyl-[protein] (N-glucan mannose isomer 5A1,2) + 4 beta-D-mannose</text>
        <dbReference type="Rhea" id="RHEA:56008"/>
        <dbReference type="Rhea" id="RHEA-COMP:14356"/>
        <dbReference type="Rhea" id="RHEA-COMP:14367"/>
        <dbReference type="ChEBI" id="CHEBI:15377"/>
        <dbReference type="ChEBI" id="CHEBI:28563"/>
        <dbReference type="ChEBI" id="CHEBI:59087"/>
        <dbReference type="ChEBI" id="CHEBI:139493"/>
        <dbReference type="EC" id="3.2.1.113"/>
    </reaction>
</comment>
<feature type="chain" id="PRO_5002059238" description="alpha-1,2-Mannosidase" evidence="15">
    <location>
        <begin position="19"/>
        <end position="519"/>
    </location>
</feature>
<keyword evidence="4 15" id="KW-0732">Signal</keyword>
<keyword evidence="12" id="KW-0479">Metal-binding</keyword>
<evidence type="ECO:0000256" key="15">
    <source>
        <dbReference type="SAM" id="SignalP"/>
    </source>
</evidence>
<protein>
    <recommendedName>
        <fullName evidence="14">alpha-1,2-Mannosidase</fullName>
        <ecNumber evidence="14">3.2.1.-</ecNumber>
    </recommendedName>
</protein>
<dbReference type="Gene3D" id="1.50.10.10">
    <property type="match status" value="1"/>
</dbReference>
<evidence type="ECO:0000256" key="4">
    <source>
        <dbReference type="ARBA" id="ARBA00022729"/>
    </source>
</evidence>
<evidence type="ECO:0000256" key="3">
    <source>
        <dbReference type="ARBA" id="ARBA00007658"/>
    </source>
</evidence>
<evidence type="ECO:0000313" key="17">
    <source>
        <dbReference type="Proteomes" id="UP000030854"/>
    </source>
</evidence>
<dbReference type="GO" id="GO:0016020">
    <property type="term" value="C:membrane"/>
    <property type="evidence" value="ECO:0007669"/>
    <property type="project" value="InterPro"/>
</dbReference>
<dbReference type="GO" id="GO:0004571">
    <property type="term" value="F:mannosyl-oligosaccharide 1,2-alpha-mannosidase activity"/>
    <property type="evidence" value="ECO:0007669"/>
    <property type="project" value="UniProtKB-EC"/>
</dbReference>
<dbReference type="GO" id="GO:0036503">
    <property type="term" value="P:ERAD pathway"/>
    <property type="evidence" value="ECO:0007669"/>
    <property type="project" value="UniProtKB-ARBA"/>
</dbReference>
<dbReference type="PRINTS" id="PR00747">
    <property type="entry name" value="GLYHDRLASE47"/>
</dbReference>
<feature type="active site" description="Proton donor" evidence="11">
    <location>
        <position position="120"/>
    </location>
</feature>
<dbReference type="FunFam" id="1.50.10.10:FF:000047">
    <property type="entry name" value="Mannosyl-oligosaccharide alpha-1,2-mannosidase"/>
    <property type="match status" value="1"/>
</dbReference>
<dbReference type="AlphaFoldDB" id="A0A0B1NYY2"/>
<dbReference type="EC" id="3.2.1.-" evidence="14"/>
<evidence type="ECO:0000256" key="2">
    <source>
        <dbReference type="ARBA" id="ARBA00004922"/>
    </source>
</evidence>
<dbReference type="STRING" id="52586.A0A0B1NYY2"/>
<feature type="disulfide bond" evidence="13">
    <location>
        <begin position="330"/>
        <end position="359"/>
    </location>
</feature>
<dbReference type="SUPFAM" id="SSF48225">
    <property type="entry name" value="Seven-hairpin glycosidases"/>
    <property type="match status" value="1"/>
</dbReference>
<feature type="active site" evidence="11">
    <location>
        <position position="415"/>
    </location>
</feature>
<feature type="signal peptide" evidence="15">
    <location>
        <begin position="1"/>
        <end position="18"/>
    </location>
</feature>
<keyword evidence="6 13" id="KW-1015">Disulfide bond</keyword>
<evidence type="ECO:0000256" key="13">
    <source>
        <dbReference type="PIRSR" id="PIRSR601382-3"/>
    </source>
</evidence>
<gene>
    <name evidence="16" type="ORF">EV44_g0039</name>
</gene>
<keyword evidence="5 14" id="KW-0378">Hydrolase</keyword>
<evidence type="ECO:0000256" key="9">
    <source>
        <dbReference type="ARBA" id="ARBA00047669"/>
    </source>
</evidence>